<feature type="transmembrane region" description="Helical" evidence="12">
    <location>
        <begin position="457"/>
        <end position="478"/>
    </location>
</feature>
<evidence type="ECO:0000256" key="8">
    <source>
        <dbReference type="ARBA" id="ARBA00022989"/>
    </source>
</evidence>
<keyword evidence="6" id="KW-0479">Metal-binding</keyword>
<dbReference type="GO" id="GO:0008270">
    <property type="term" value="F:zinc ion binding"/>
    <property type="evidence" value="ECO:0007669"/>
    <property type="project" value="UniProtKB-KW"/>
</dbReference>
<evidence type="ECO:0000313" key="15">
    <source>
        <dbReference type="Proteomes" id="UP000004994"/>
    </source>
</evidence>
<dbReference type="Gene3D" id="3.30.40.10">
    <property type="entry name" value="Zinc/RING finger domain, C3HC4 (zinc finger)"/>
    <property type="match status" value="4"/>
</dbReference>
<feature type="transmembrane region" description="Helical" evidence="12">
    <location>
        <begin position="657"/>
        <end position="678"/>
    </location>
</feature>
<feature type="domain" description="RING-type" evidence="13">
    <location>
        <begin position="328"/>
        <end position="370"/>
    </location>
</feature>
<dbReference type="AlphaFoldDB" id="A0A3Q7IPT2"/>
<dbReference type="Gramene" id="Solyc11g005290.2.1">
    <property type="protein sequence ID" value="Solyc11g005290.2.1"/>
    <property type="gene ID" value="Solyc11g005290.2"/>
</dbReference>
<dbReference type="CDD" id="cd16461">
    <property type="entry name" value="RING-H2_EL5-like"/>
    <property type="match status" value="4"/>
</dbReference>
<dbReference type="PROSITE" id="PS50089">
    <property type="entry name" value="ZF_RING_2"/>
    <property type="match status" value="4"/>
</dbReference>
<dbReference type="PANTHER" id="PTHR46905">
    <property type="entry name" value="RING-H2 FINGER PROTEIN ATL78"/>
    <property type="match status" value="1"/>
</dbReference>
<keyword evidence="8 12" id="KW-1133">Transmembrane helix</keyword>
<keyword evidence="15" id="KW-1185">Reference proteome</keyword>
<dbReference type="EC" id="2.3.2.27" evidence="3"/>
<evidence type="ECO:0000256" key="7">
    <source>
        <dbReference type="ARBA" id="ARBA00022833"/>
    </source>
</evidence>
<sequence>MDYSRRLLREATMSPPPAARISHDTPLGHRVNTIDANVIMVLAVLVCALICSLVLNSIIKCAFKCSSLILADPSSNHTSNNNSSSTKLVNRGIKKKALKTFPVITYSTTEPKHPGLDSECVICLSEFGVGDKIKVLPKCNHGFHVRCIDKWLNSHSSCPTCRHSLIDTCEKIVNGGNSSTTNNNIREAAVQQVIVRIEPLQREEFMENFHHSRRLLWEVAAVVPPPMPAGITSPETIDDLQIGKNVNTFDANVIMVLAVFVSAIICSLVLNSIIKCFFRCSTLVLIDSYSNHTNPSSTNKGIKKKALKTFPIVRYTTELKHPGLDSECVICLSEFIVGDKVKVLPKCNHGFHVKCIDKWLNSHSSCPTCRHCLIETCQKIVNGDNFVTTNAISSSTVEEIVTRIEPLEREEFMENFHYSRRLLPESTMAPPPAAGISHSTTNHQPFGHKVNTLDANVIMVLAVLVCALICSFILNFIIKCVCRCTNLILVDSSSNHTNNNPSSTKLVNRGIEKKALKTFPVITYSTTEFKYPGLDSECVICLSEFGIGEKIKVLPKCNHGFHVKCIDKWLNSHSSCPTCRHCLIETCQKIVPISSALVQEVVIRIEPLQQFMENFHYSRRLLREATMAPPPAAGISHDTTNDPPPLGHKVNTFDENVIMVLAVLVCAIICSLVLNFIIKCAFNCSTLILTNSSSSNHTNNNPSSTKLANRGIAKRALKTFPIITYSTTELKHPRLDSECVICLSEFGVGDKIKVLPKCNHGFHVRCIDKWLNSHSSCPTCRHCLIETCHPIQQVIIRIETLQREDV</sequence>
<keyword evidence="9 12" id="KW-0472">Membrane</keyword>
<feature type="domain" description="RING-type" evidence="13">
    <location>
        <begin position="739"/>
        <end position="781"/>
    </location>
</feature>
<dbReference type="FunFam" id="3.30.40.10:FF:000632">
    <property type="entry name" value="RING-H2 finger protein ATL73"/>
    <property type="match status" value="1"/>
</dbReference>
<feature type="domain" description="RING-type" evidence="13">
    <location>
        <begin position="120"/>
        <end position="162"/>
    </location>
</feature>
<comment type="subcellular location">
    <subcellularLocation>
        <location evidence="2">Membrane</location>
        <topology evidence="2">Single-pass membrane protein</topology>
    </subcellularLocation>
</comment>
<organism evidence="14">
    <name type="scientific">Solanum lycopersicum</name>
    <name type="common">Tomato</name>
    <name type="synonym">Lycopersicon esculentum</name>
    <dbReference type="NCBI Taxonomy" id="4081"/>
    <lineage>
        <taxon>Eukaryota</taxon>
        <taxon>Viridiplantae</taxon>
        <taxon>Streptophyta</taxon>
        <taxon>Embryophyta</taxon>
        <taxon>Tracheophyta</taxon>
        <taxon>Spermatophyta</taxon>
        <taxon>Magnoliopsida</taxon>
        <taxon>eudicotyledons</taxon>
        <taxon>Gunneridae</taxon>
        <taxon>Pentapetalae</taxon>
        <taxon>asterids</taxon>
        <taxon>lamiids</taxon>
        <taxon>Solanales</taxon>
        <taxon>Solanaceae</taxon>
        <taxon>Solanoideae</taxon>
        <taxon>Solaneae</taxon>
        <taxon>Solanum</taxon>
        <taxon>Solanum subgen. Lycopersicon</taxon>
    </lineage>
</organism>
<feature type="transmembrane region" description="Helical" evidence="12">
    <location>
        <begin position="38"/>
        <end position="59"/>
    </location>
</feature>
<dbReference type="SMART" id="SM00184">
    <property type="entry name" value="RING"/>
    <property type="match status" value="4"/>
</dbReference>
<dbReference type="Pfam" id="PF13639">
    <property type="entry name" value="zf-RING_2"/>
    <property type="match status" value="4"/>
</dbReference>
<reference evidence="14" key="2">
    <citation type="submission" date="2019-01" db="UniProtKB">
        <authorList>
            <consortium name="EnsemblPlants"/>
        </authorList>
    </citation>
    <scope>IDENTIFICATION</scope>
    <source>
        <strain evidence="14">cv. Heinz 1706</strain>
    </source>
</reference>
<accession>A0A3Q7IPT2</accession>
<dbReference type="InterPro" id="IPR013083">
    <property type="entry name" value="Znf_RING/FYVE/PHD"/>
</dbReference>
<evidence type="ECO:0000256" key="1">
    <source>
        <dbReference type="ARBA" id="ARBA00000900"/>
    </source>
</evidence>
<evidence type="ECO:0000256" key="3">
    <source>
        <dbReference type="ARBA" id="ARBA00012483"/>
    </source>
</evidence>
<feature type="domain" description="RING-type" evidence="13">
    <location>
        <begin position="538"/>
        <end position="580"/>
    </location>
</feature>
<dbReference type="InterPro" id="IPR001841">
    <property type="entry name" value="Znf_RING"/>
</dbReference>
<evidence type="ECO:0000256" key="6">
    <source>
        <dbReference type="ARBA" id="ARBA00022723"/>
    </source>
</evidence>
<evidence type="ECO:0000256" key="9">
    <source>
        <dbReference type="ARBA" id="ARBA00023136"/>
    </source>
</evidence>
<keyword evidence="4" id="KW-0808">Transferase</keyword>
<evidence type="ECO:0000313" key="14">
    <source>
        <dbReference type="EnsemblPlants" id="Solyc11g005290.2.1"/>
    </source>
</evidence>
<dbReference type="GO" id="GO:0004842">
    <property type="term" value="F:ubiquitin-protein transferase activity"/>
    <property type="evidence" value="ECO:0000318"/>
    <property type="project" value="GO_Central"/>
</dbReference>
<dbReference type="SUPFAM" id="SSF57850">
    <property type="entry name" value="RING/U-box"/>
    <property type="match status" value="4"/>
</dbReference>
<dbReference type="GO" id="GO:0061630">
    <property type="term" value="F:ubiquitin protein ligase activity"/>
    <property type="evidence" value="ECO:0007669"/>
    <property type="project" value="UniProtKB-EC"/>
</dbReference>
<dbReference type="InterPro" id="IPR044602">
    <property type="entry name" value="ATL10/ATL72-79-like"/>
</dbReference>
<dbReference type="PANTHER" id="PTHR46905:SF4">
    <property type="entry name" value="RING-TYPE E3 UBIQUITIN TRANSFERASE"/>
    <property type="match status" value="1"/>
</dbReference>
<name>A0A3Q7IPT2_SOLLC</name>
<evidence type="ECO:0000256" key="2">
    <source>
        <dbReference type="ARBA" id="ARBA00004167"/>
    </source>
</evidence>
<dbReference type="PaxDb" id="4081-Solyc11g005290.1.1"/>
<evidence type="ECO:0000256" key="5">
    <source>
        <dbReference type="ARBA" id="ARBA00022692"/>
    </source>
</evidence>
<reference evidence="14" key="1">
    <citation type="journal article" date="2012" name="Nature">
        <title>The tomato genome sequence provides insights into fleshy fruit evolution.</title>
        <authorList>
            <consortium name="Tomato Genome Consortium"/>
        </authorList>
    </citation>
    <scope>NUCLEOTIDE SEQUENCE [LARGE SCALE GENOMIC DNA]</scope>
    <source>
        <strain evidence="14">cv. Heinz 1706</strain>
    </source>
</reference>
<dbReference type="OMA" id="LPCCSHF"/>
<evidence type="ECO:0000259" key="13">
    <source>
        <dbReference type="PROSITE" id="PS50089"/>
    </source>
</evidence>
<evidence type="ECO:0000256" key="10">
    <source>
        <dbReference type="ARBA" id="ARBA00024209"/>
    </source>
</evidence>
<comment type="similarity">
    <text evidence="10">Belongs to the RING-type zinc finger family. ATL subfamily.</text>
</comment>
<keyword evidence="5 12" id="KW-0812">Transmembrane</keyword>
<dbReference type="Proteomes" id="UP000004994">
    <property type="component" value="Chromosome 11"/>
</dbReference>
<feature type="transmembrane region" description="Helical" evidence="12">
    <location>
        <begin position="253"/>
        <end position="274"/>
    </location>
</feature>
<evidence type="ECO:0000256" key="4">
    <source>
        <dbReference type="ARBA" id="ARBA00022679"/>
    </source>
</evidence>
<protein>
    <recommendedName>
        <fullName evidence="3">RING-type E3 ubiquitin transferase</fullName>
        <ecNumber evidence="3">2.3.2.27</ecNumber>
    </recommendedName>
</protein>
<evidence type="ECO:0000256" key="11">
    <source>
        <dbReference type="PROSITE-ProRule" id="PRU00175"/>
    </source>
</evidence>
<dbReference type="GO" id="GO:0016020">
    <property type="term" value="C:membrane"/>
    <property type="evidence" value="ECO:0000318"/>
    <property type="project" value="GO_Central"/>
</dbReference>
<keyword evidence="11" id="KW-0863">Zinc-finger</keyword>
<dbReference type="EnsemblPlants" id="Solyc11g005290.2.1">
    <property type="protein sequence ID" value="Solyc11g005290.2.1"/>
    <property type="gene ID" value="Solyc11g005290.2"/>
</dbReference>
<evidence type="ECO:0000256" key="12">
    <source>
        <dbReference type="SAM" id="Phobius"/>
    </source>
</evidence>
<keyword evidence="7" id="KW-0862">Zinc</keyword>
<proteinExistence type="inferred from homology"/>
<dbReference type="GO" id="GO:0016567">
    <property type="term" value="P:protein ubiquitination"/>
    <property type="evidence" value="ECO:0007669"/>
    <property type="project" value="UniProtKB-UniPathway"/>
</dbReference>
<dbReference type="UniPathway" id="UPA00143"/>
<comment type="catalytic activity">
    <reaction evidence="1">
        <text>S-ubiquitinyl-[E2 ubiquitin-conjugating enzyme]-L-cysteine + [acceptor protein]-L-lysine = [E2 ubiquitin-conjugating enzyme]-L-cysteine + N(6)-ubiquitinyl-[acceptor protein]-L-lysine.</text>
        <dbReference type="EC" id="2.3.2.27"/>
    </reaction>
</comment>
<dbReference type="InParanoid" id="A0A3Q7IPT2"/>